<dbReference type="InterPro" id="IPR050194">
    <property type="entry name" value="Glycosyltransferase_grp1"/>
</dbReference>
<evidence type="ECO:0000313" key="4">
    <source>
        <dbReference type="Proteomes" id="UP001595755"/>
    </source>
</evidence>
<dbReference type="Pfam" id="PF00534">
    <property type="entry name" value="Glycos_transf_1"/>
    <property type="match status" value="1"/>
</dbReference>
<dbReference type="GO" id="GO:0016757">
    <property type="term" value="F:glycosyltransferase activity"/>
    <property type="evidence" value="ECO:0007669"/>
    <property type="project" value="UniProtKB-KW"/>
</dbReference>
<dbReference type="EMBL" id="JBHSED010000034">
    <property type="protein sequence ID" value="MFC4304812.1"/>
    <property type="molecule type" value="Genomic_DNA"/>
</dbReference>
<evidence type="ECO:0000313" key="3">
    <source>
        <dbReference type="EMBL" id="MFC4304812.1"/>
    </source>
</evidence>
<comment type="caution">
    <text evidence="3">The sequence shown here is derived from an EMBL/GenBank/DDBJ whole genome shotgun (WGS) entry which is preliminary data.</text>
</comment>
<name>A0ABV8SD74_9BACL</name>
<gene>
    <name evidence="3" type="ORF">ACFO1S_15385</name>
</gene>
<dbReference type="Pfam" id="PF13439">
    <property type="entry name" value="Glyco_transf_4"/>
    <property type="match status" value="1"/>
</dbReference>
<organism evidence="3 4">
    <name type="scientific">Cohnella boryungensis</name>
    <dbReference type="NCBI Taxonomy" id="768479"/>
    <lineage>
        <taxon>Bacteria</taxon>
        <taxon>Bacillati</taxon>
        <taxon>Bacillota</taxon>
        <taxon>Bacilli</taxon>
        <taxon>Bacillales</taxon>
        <taxon>Paenibacillaceae</taxon>
        <taxon>Cohnella</taxon>
    </lineage>
</organism>
<feature type="domain" description="Glycosyltransferase subfamily 4-like N-terminal" evidence="2">
    <location>
        <begin position="22"/>
        <end position="171"/>
    </location>
</feature>
<dbReference type="Proteomes" id="UP001595755">
    <property type="component" value="Unassembled WGS sequence"/>
</dbReference>
<dbReference type="RefSeq" id="WP_204604794.1">
    <property type="nucleotide sequence ID" value="NZ_JBHSED010000034.1"/>
</dbReference>
<accession>A0ABV8SD74</accession>
<sequence length="385" mass="43089">MLKAAFITPGAYPVPSPTGGSVERVVEKVVPALLPHVDATIYGRIGSRLPARGSLNGVSVIRFPGANKANYFKRVCDRLARSVPDVIQIENRPLWVPRIKSRFPRSRIWLNLHSTTFITTPYISARQRTRCLKAADYIQVNSEFLRSYVRKYVPQAAEKIRVNHLGVDIARFHGRSSPEGASMHDQLRARHGWGNRPIILYAGRLVPQKGVHHLLAALPLILAAVPEALLVIVGSAQYGSHRRTGYVQRLHRMAARRNASVFFQPYVSHHEIPNWFAMADVAVVPSVGREAFGLVNLEAMASELPVVATRAGGLKEIVVDGWTGFLVAPEAQKLSAELADRIVYLLANEGVRREMGRRGRERVLSDFQWRHTAERWVGFQRETGR</sequence>
<reference evidence="4" key="1">
    <citation type="journal article" date="2019" name="Int. J. Syst. Evol. Microbiol.">
        <title>The Global Catalogue of Microorganisms (GCM) 10K type strain sequencing project: providing services to taxonomists for standard genome sequencing and annotation.</title>
        <authorList>
            <consortium name="The Broad Institute Genomics Platform"/>
            <consortium name="The Broad Institute Genome Sequencing Center for Infectious Disease"/>
            <person name="Wu L."/>
            <person name="Ma J."/>
        </authorList>
    </citation>
    <scope>NUCLEOTIDE SEQUENCE [LARGE SCALE GENOMIC DNA]</scope>
    <source>
        <strain evidence="4">CGMCC 4.1641</strain>
    </source>
</reference>
<dbReference type="PANTHER" id="PTHR45947:SF3">
    <property type="entry name" value="SULFOQUINOVOSYL TRANSFERASE SQD2"/>
    <property type="match status" value="1"/>
</dbReference>
<protein>
    <submittedName>
        <fullName evidence="3">Glycosyltransferase family 4 protein</fullName>
        <ecNumber evidence="3">2.4.-.-</ecNumber>
    </submittedName>
</protein>
<evidence type="ECO:0000259" key="2">
    <source>
        <dbReference type="Pfam" id="PF13439"/>
    </source>
</evidence>
<dbReference type="PANTHER" id="PTHR45947">
    <property type="entry name" value="SULFOQUINOVOSYL TRANSFERASE SQD2"/>
    <property type="match status" value="1"/>
</dbReference>
<dbReference type="InterPro" id="IPR001296">
    <property type="entry name" value="Glyco_trans_1"/>
</dbReference>
<keyword evidence="3" id="KW-0808">Transferase</keyword>
<keyword evidence="3" id="KW-0328">Glycosyltransferase</keyword>
<evidence type="ECO:0000259" key="1">
    <source>
        <dbReference type="Pfam" id="PF00534"/>
    </source>
</evidence>
<proteinExistence type="predicted"/>
<dbReference type="InterPro" id="IPR028098">
    <property type="entry name" value="Glyco_trans_4-like_N"/>
</dbReference>
<keyword evidence="4" id="KW-1185">Reference proteome</keyword>
<dbReference type="Gene3D" id="3.40.50.2000">
    <property type="entry name" value="Glycogen Phosphorylase B"/>
    <property type="match status" value="2"/>
</dbReference>
<dbReference type="EC" id="2.4.-.-" evidence="3"/>
<dbReference type="CDD" id="cd03801">
    <property type="entry name" value="GT4_PimA-like"/>
    <property type="match status" value="1"/>
</dbReference>
<dbReference type="SUPFAM" id="SSF53756">
    <property type="entry name" value="UDP-Glycosyltransferase/glycogen phosphorylase"/>
    <property type="match status" value="1"/>
</dbReference>
<feature type="domain" description="Glycosyl transferase family 1" evidence="1">
    <location>
        <begin position="186"/>
        <end position="362"/>
    </location>
</feature>